<protein>
    <submittedName>
        <fullName evidence="2">Uncharacterized protein</fullName>
    </submittedName>
</protein>
<evidence type="ECO:0000313" key="2">
    <source>
        <dbReference type="EMBL" id="ORY10818.1"/>
    </source>
</evidence>
<keyword evidence="1" id="KW-0732">Signal</keyword>
<dbReference type="Proteomes" id="UP000193144">
    <property type="component" value="Unassembled WGS sequence"/>
</dbReference>
<comment type="caution">
    <text evidence="2">The sequence shown here is derived from an EMBL/GenBank/DDBJ whole genome shotgun (WGS) entry which is preliminary data.</text>
</comment>
<dbReference type="AlphaFoldDB" id="A0A1Y1ZKN3"/>
<sequence>MHINLLAFPATLMGAAVATPIQDPAAAGLTTNSTALSERMIHGICGAHIISKDMCGDSGVEYWVTIRSFEYADGTKWVKHPVFGHNTCDWDTDTGYLLATRAGERVKFEFYTDGHGIASSWNSNDAEGHFGHCGVGDWTTGPIDGCPAADRYQGMDCQFIC</sequence>
<accession>A0A1Y1ZKN3</accession>
<feature type="chain" id="PRO_5012124067" evidence="1">
    <location>
        <begin position="19"/>
        <end position="161"/>
    </location>
</feature>
<dbReference type="EMBL" id="MCFA01000068">
    <property type="protein sequence ID" value="ORY10818.1"/>
    <property type="molecule type" value="Genomic_DNA"/>
</dbReference>
<evidence type="ECO:0000256" key="1">
    <source>
        <dbReference type="SAM" id="SignalP"/>
    </source>
</evidence>
<name>A0A1Y1ZKN3_9PLEO</name>
<keyword evidence="3" id="KW-1185">Reference proteome</keyword>
<evidence type="ECO:0000313" key="3">
    <source>
        <dbReference type="Proteomes" id="UP000193144"/>
    </source>
</evidence>
<feature type="signal peptide" evidence="1">
    <location>
        <begin position="1"/>
        <end position="18"/>
    </location>
</feature>
<reference evidence="2 3" key="1">
    <citation type="submission" date="2016-07" db="EMBL/GenBank/DDBJ databases">
        <title>Pervasive Adenine N6-methylation of Active Genes in Fungi.</title>
        <authorList>
            <consortium name="DOE Joint Genome Institute"/>
            <person name="Mondo S.J."/>
            <person name="Dannebaum R.O."/>
            <person name="Kuo R.C."/>
            <person name="Labutti K."/>
            <person name="Haridas S."/>
            <person name="Kuo A."/>
            <person name="Salamov A."/>
            <person name="Ahrendt S.R."/>
            <person name="Lipzen A."/>
            <person name="Sullivan W."/>
            <person name="Andreopoulos W.B."/>
            <person name="Clum A."/>
            <person name="Lindquist E."/>
            <person name="Daum C."/>
            <person name="Ramamoorthy G.K."/>
            <person name="Gryganskyi A."/>
            <person name="Culley D."/>
            <person name="Magnuson J.K."/>
            <person name="James T.Y."/>
            <person name="O'Malley M.A."/>
            <person name="Stajich J.E."/>
            <person name="Spatafora J.W."/>
            <person name="Visel A."/>
            <person name="Grigoriev I.V."/>
        </authorList>
    </citation>
    <scope>NUCLEOTIDE SEQUENCE [LARGE SCALE GENOMIC DNA]</scope>
    <source>
        <strain evidence="2 3">CBS 115471</strain>
    </source>
</reference>
<organism evidence="2 3">
    <name type="scientific">Clohesyomyces aquaticus</name>
    <dbReference type="NCBI Taxonomy" id="1231657"/>
    <lineage>
        <taxon>Eukaryota</taxon>
        <taxon>Fungi</taxon>
        <taxon>Dikarya</taxon>
        <taxon>Ascomycota</taxon>
        <taxon>Pezizomycotina</taxon>
        <taxon>Dothideomycetes</taxon>
        <taxon>Pleosporomycetidae</taxon>
        <taxon>Pleosporales</taxon>
        <taxon>Lindgomycetaceae</taxon>
        <taxon>Clohesyomyces</taxon>
    </lineage>
</organism>
<gene>
    <name evidence="2" type="ORF">BCR34DRAFT_601834</name>
</gene>
<proteinExistence type="predicted"/>